<dbReference type="SUPFAM" id="SSF53067">
    <property type="entry name" value="Actin-like ATPase domain"/>
    <property type="match status" value="2"/>
</dbReference>
<dbReference type="Pfam" id="PF21697">
    <property type="entry name" value="Ppx_C"/>
    <property type="match status" value="1"/>
</dbReference>
<proteinExistence type="predicted"/>
<dbReference type="SUPFAM" id="SSF109604">
    <property type="entry name" value="HD-domain/PDEase-like"/>
    <property type="match status" value="1"/>
</dbReference>
<feature type="domain" description="Exopolyphosphatase C-terminal" evidence="2">
    <location>
        <begin position="308"/>
        <end position="481"/>
    </location>
</feature>
<dbReference type="InterPro" id="IPR050273">
    <property type="entry name" value="GppA/Ppx_hydrolase"/>
</dbReference>
<feature type="domain" description="Ppx/GppA phosphatase N-terminal" evidence="1">
    <location>
        <begin position="23"/>
        <end position="299"/>
    </location>
</feature>
<dbReference type="Pfam" id="PF02541">
    <property type="entry name" value="Ppx-GppA"/>
    <property type="match status" value="1"/>
</dbReference>
<name>A0A147IZ70_9SPHN</name>
<dbReference type="EMBL" id="LDTF01000007">
    <property type="protein sequence ID" value="KTW01119.1"/>
    <property type="molecule type" value="Genomic_DNA"/>
</dbReference>
<dbReference type="Gene3D" id="3.30.420.150">
    <property type="entry name" value="Exopolyphosphatase. Domain 2"/>
    <property type="match status" value="1"/>
</dbReference>
<evidence type="ECO:0000313" key="3">
    <source>
        <dbReference type="EMBL" id="KTW01119.1"/>
    </source>
</evidence>
<evidence type="ECO:0000313" key="4">
    <source>
        <dbReference type="Proteomes" id="UP000073923"/>
    </source>
</evidence>
<dbReference type="Proteomes" id="UP000073923">
    <property type="component" value="Unassembled WGS sequence"/>
</dbReference>
<dbReference type="InterPro" id="IPR043129">
    <property type="entry name" value="ATPase_NBD"/>
</dbReference>
<gene>
    <name evidence="3" type="ORF">NS355_02770</name>
</gene>
<comment type="caution">
    <text evidence="3">The sequence shown here is derived from an EMBL/GenBank/DDBJ whole genome shotgun (WGS) entry which is preliminary data.</text>
</comment>
<evidence type="ECO:0000259" key="2">
    <source>
        <dbReference type="Pfam" id="PF21697"/>
    </source>
</evidence>
<dbReference type="OrthoDB" id="3698573at2"/>
<dbReference type="InterPro" id="IPR003695">
    <property type="entry name" value="Ppx_GppA_N"/>
</dbReference>
<organism evidence="3 4">
    <name type="scientific">Sphingomonas yabuuchiae</name>
    <dbReference type="NCBI Taxonomy" id="172044"/>
    <lineage>
        <taxon>Bacteria</taxon>
        <taxon>Pseudomonadati</taxon>
        <taxon>Pseudomonadota</taxon>
        <taxon>Alphaproteobacteria</taxon>
        <taxon>Sphingomonadales</taxon>
        <taxon>Sphingomonadaceae</taxon>
        <taxon>Sphingomonas</taxon>
    </lineage>
</organism>
<dbReference type="AlphaFoldDB" id="A0A147IZ70"/>
<reference evidence="3 4" key="1">
    <citation type="journal article" date="2016" name="Front. Microbiol.">
        <title>Genomic Resource of Rice Seed Associated Bacteria.</title>
        <authorList>
            <person name="Midha S."/>
            <person name="Bansal K."/>
            <person name="Sharma S."/>
            <person name="Kumar N."/>
            <person name="Patil P.P."/>
            <person name="Chaudhry V."/>
            <person name="Patil P.B."/>
        </authorList>
    </citation>
    <scope>NUCLEOTIDE SEQUENCE [LARGE SCALE GENOMIC DNA]</scope>
    <source>
        <strain evidence="3 4">NS355</strain>
    </source>
</reference>
<evidence type="ECO:0000259" key="1">
    <source>
        <dbReference type="Pfam" id="PF02541"/>
    </source>
</evidence>
<protein>
    <submittedName>
        <fullName evidence="3">Exopolyphosphatase</fullName>
    </submittedName>
</protein>
<dbReference type="PANTHER" id="PTHR30005">
    <property type="entry name" value="EXOPOLYPHOSPHATASE"/>
    <property type="match status" value="1"/>
</dbReference>
<dbReference type="Gene3D" id="3.30.420.40">
    <property type="match status" value="1"/>
</dbReference>
<dbReference type="PANTHER" id="PTHR30005:SF0">
    <property type="entry name" value="RETROGRADE REGULATION PROTEIN 2"/>
    <property type="match status" value="1"/>
</dbReference>
<dbReference type="RefSeq" id="WP_058744253.1">
    <property type="nucleotide sequence ID" value="NZ_LDTF01000007.1"/>
</dbReference>
<sequence length="490" mass="51679">MAGSRAPRTAIIDIGSNSVRLVVYQGPPRLPAILFNEKVMAGLGRGLAATGAIDPASLGKAQVALARFASLAREMGVTTLRTVATAAVRDAANGGELIACAESLGLEVELLSGEQEAKAAGEGVLSAIPDADGIVGDLGGGSLELVRVRDGGVEDRVSFPLGVLRIPALREKGSKAFERFIGRLIEEAGWEGRGRGLPFYLVGGSWRALARLDMTLADYPLPIIHHYELTPLDILRLSRTIPHLSKARLREVKGLSSSRAATLADATALLSVLLKHLGSSTTVVSAFGLREGLLYGGLDAKTRALDPLIVAAREEGRLLGRFPEHGDLLESWIAPLFAGEAAAEARLRHAACLLADVGWRANPEFRAERGVEIALHGNWVGIDAEARAMLAQALHTSLGGGLDVPSPLAELASPAQLKLATSWGLAIRLGQRLSGGLAGPLERTGLVLDDTRLGLEMLDADRGFYGEAVERRHATLATALGKVPVRLTRT</sequence>
<dbReference type="PATRIC" id="fig|172044.3.peg.2821"/>
<dbReference type="Gene3D" id="1.10.3210.10">
    <property type="entry name" value="Hypothetical protein af1432"/>
    <property type="match status" value="1"/>
</dbReference>
<dbReference type="CDD" id="cd24052">
    <property type="entry name" value="ASKHA_NBD_HpPPX-GppA-like"/>
    <property type="match status" value="1"/>
</dbReference>
<dbReference type="GO" id="GO:0016462">
    <property type="term" value="F:pyrophosphatase activity"/>
    <property type="evidence" value="ECO:0007669"/>
    <property type="project" value="TreeGrafter"/>
</dbReference>
<dbReference type="InterPro" id="IPR048951">
    <property type="entry name" value="Ppx_C"/>
</dbReference>
<accession>A0A147IZ70</accession>